<evidence type="ECO:0000256" key="7">
    <source>
        <dbReference type="HAMAP-Rule" id="MF_00484"/>
    </source>
</evidence>
<organism evidence="10 11">
    <name type="scientific">Syntrophaceticus schinkii</name>
    <dbReference type="NCBI Taxonomy" id="499207"/>
    <lineage>
        <taxon>Bacteria</taxon>
        <taxon>Bacillati</taxon>
        <taxon>Bacillota</taxon>
        <taxon>Clostridia</taxon>
        <taxon>Thermoanaerobacterales</taxon>
        <taxon>Thermoanaerobacterales Family III. Incertae Sedis</taxon>
        <taxon>Syntrophaceticus</taxon>
    </lineage>
</organism>
<evidence type="ECO:0000256" key="5">
    <source>
        <dbReference type="ARBA" id="ARBA00022679"/>
    </source>
</evidence>
<comment type="pathway">
    <text evidence="7">Glycan biosynthesis; glycogen biosynthesis.</text>
</comment>
<sequence>MATGTLKILLTSAEVTPFAKTGGLADVAGSLPKALKHLGHDVRIAMPKYKQITEGEYILDYPVEMDHHLETGIIKQTKLTGKNVEIPVYLIDNYKYFYRDSIYGYGDEAERFNFFSKAVLNMLPQIDFQPDIIHCNDWQSGMIPLSLKTKYAEDPFYNRIATLFTIHNLQYQGVFPKNTLRLVGLGEEYFSPERLEFYGQVNFMKAGILYADLINTVSKKYALEIQTPEFGERMDGLLRKRAQDLHGIVNGIDYEELNPATDKFIYENYTAESIERKKENKKALQKEMGLPVSDTPLIGIITRLVDQKGLDLIAAIFEQIMDLGVQFVLLGTGEDHYQRLFAELKMKYPQQTAANIGFNVELAQKIYAGSDIFLMPSRFEPCGLSQMISLRYGTIPLVRSVGGLADTIEDYNPETDIGNGFSFKPYHAQELLNTIARAVGIYRQRRDLWQRLMDRAMKSDFSWERSAKEYVDVYRKAIDKNLASFQNNRAVI</sequence>
<evidence type="ECO:0000313" key="11">
    <source>
        <dbReference type="Proteomes" id="UP000046155"/>
    </source>
</evidence>
<dbReference type="EMBL" id="CDRZ01000049">
    <property type="protein sequence ID" value="CEO88054.1"/>
    <property type="molecule type" value="Genomic_DNA"/>
</dbReference>
<gene>
    <name evidence="7 10" type="primary">glgA</name>
    <name evidence="10" type="ORF">SSCH_1420004</name>
</gene>
<evidence type="ECO:0000256" key="6">
    <source>
        <dbReference type="ARBA" id="ARBA00023056"/>
    </source>
</evidence>
<dbReference type="InterPro" id="IPR011835">
    <property type="entry name" value="GS/SS"/>
</dbReference>
<evidence type="ECO:0000256" key="2">
    <source>
        <dbReference type="ARBA" id="ARBA00002764"/>
    </source>
</evidence>
<dbReference type="RefSeq" id="WP_044664295.1">
    <property type="nucleotide sequence ID" value="NZ_CDRZ01000049.1"/>
</dbReference>
<comment type="function">
    <text evidence="2 7">Synthesizes alpha-1,4-glucan chains using ADP-glucose.</text>
</comment>
<feature type="binding site" evidence="7">
    <location>
        <position position="20"/>
    </location>
    <ligand>
        <name>ADP-alpha-D-glucose</name>
        <dbReference type="ChEBI" id="CHEBI:57498"/>
    </ligand>
</feature>
<evidence type="ECO:0000256" key="3">
    <source>
        <dbReference type="ARBA" id="ARBA00010281"/>
    </source>
</evidence>
<dbReference type="GO" id="GO:0005978">
    <property type="term" value="P:glycogen biosynthetic process"/>
    <property type="evidence" value="ECO:0007669"/>
    <property type="project" value="UniProtKB-UniRule"/>
</dbReference>
<dbReference type="Proteomes" id="UP000046155">
    <property type="component" value="Unassembled WGS sequence"/>
</dbReference>
<dbReference type="CDD" id="cd03791">
    <property type="entry name" value="GT5_Glycogen_synthase_DULL1-like"/>
    <property type="match status" value="1"/>
</dbReference>
<dbReference type="OrthoDB" id="9808590at2"/>
<reference evidence="11" key="1">
    <citation type="submission" date="2015-01" db="EMBL/GenBank/DDBJ databases">
        <authorList>
            <person name="Manzoor Shahid"/>
            <person name="Zubair Saima"/>
        </authorList>
    </citation>
    <scope>NUCLEOTIDE SEQUENCE [LARGE SCALE GENOMIC DNA]</scope>
    <source>
        <strain evidence="11">Sp3</strain>
    </source>
</reference>
<evidence type="ECO:0000313" key="10">
    <source>
        <dbReference type="EMBL" id="CEO88054.1"/>
    </source>
</evidence>
<dbReference type="EC" id="2.4.1.21" evidence="7"/>
<feature type="domain" description="Glycosyl transferase family 1" evidence="8">
    <location>
        <begin position="292"/>
        <end position="442"/>
    </location>
</feature>
<feature type="domain" description="Starch synthase catalytic" evidence="9">
    <location>
        <begin position="7"/>
        <end position="240"/>
    </location>
</feature>
<keyword evidence="4 7" id="KW-0328">Glycosyltransferase</keyword>
<dbReference type="UniPathway" id="UPA00164"/>
<dbReference type="Pfam" id="PF08323">
    <property type="entry name" value="Glyco_transf_5"/>
    <property type="match status" value="1"/>
</dbReference>
<dbReference type="AlphaFoldDB" id="A0A0B7MBZ3"/>
<comment type="catalytic activity">
    <reaction evidence="1 7">
        <text>[(1-&gt;4)-alpha-D-glucosyl](n) + ADP-alpha-D-glucose = [(1-&gt;4)-alpha-D-glucosyl](n+1) + ADP + H(+)</text>
        <dbReference type="Rhea" id="RHEA:18189"/>
        <dbReference type="Rhea" id="RHEA-COMP:9584"/>
        <dbReference type="Rhea" id="RHEA-COMP:9587"/>
        <dbReference type="ChEBI" id="CHEBI:15378"/>
        <dbReference type="ChEBI" id="CHEBI:15444"/>
        <dbReference type="ChEBI" id="CHEBI:57498"/>
        <dbReference type="ChEBI" id="CHEBI:456216"/>
        <dbReference type="EC" id="2.4.1.21"/>
    </reaction>
</comment>
<dbReference type="NCBIfam" id="TIGR02095">
    <property type="entry name" value="glgA"/>
    <property type="match status" value="1"/>
</dbReference>
<dbReference type="HAMAP" id="MF_00484">
    <property type="entry name" value="Glycogen_synth"/>
    <property type="match status" value="1"/>
</dbReference>
<dbReference type="InterPro" id="IPR013534">
    <property type="entry name" value="Starch_synth_cat_dom"/>
</dbReference>
<evidence type="ECO:0000256" key="1">
    <source>
        <dbReference type="ARBA" id="ARBA00001478"/>
    </source>
</evidence>
<evidence type="ECO:0000259" key="8">
    <source>
        <dbReference type="Pfam" id="PF00534"/>
    </source>
</evidence>
<keyword evidence="6 7" id="KW-0320">Glycogen biosynthesis</keyword>
<name>A0A0B7MBZ3_9FIRM</name>
<evidence type="ECO:0000256" key="4">
    <source>
        <dbReference type="ARBA" id="ARBA00022676"/>
    </source>
</evidence>
<dbReference type="PANTHER" id="PTHR45825:SF11">
    <property type="entry name" value="ALPHA AMYLASE DOMAIN-CONTAINING PROTEIN"/>
    <property type="match status" value="1"/>
</dbReference>
<keyword evidence="11" id="KW-1185">Reference proteome</keyword>
<accession>A0A0B7MBZ3</accession>
<comment type="similarity">
    <text evidence="3 7">Belongs to the glycosyltransferase 1 family. Bacterial/plant glycogen synthase subfamily.</text>
</comment>
<dbReference type="NCBIfam" id="NF001899">
    <property type="entry name" value="PRK00654.1-2"/>
    <property type="match status" value="1"/>
</dbReference>
<dbReference type="NCBIfam" id="NF001898">
    <property type="entry name" value="PRK00654.1-1"/>
    <property type="match status" value="1"/>
</dbReference>
<proteinExistence type="inferred from homology"/>
<dbReference type="Pfam" id="PF00534">
    <property type="entry name" value="Glycos_transf_1"/>
    <property type="match status" value="1"/>
</dbReference>
<dbReference type="Gene3D" id="3.40.50.2000">
    <property type="entry name" value="Glycogen Phosphorylase B"/>
    <property type="match status" value="2"/>
</dbReference>
<evidence type="ECO:0000259" key="9">
    <source>
        <dbReference type="Pfam" id="PF08323"/>
    </source>
</evidence>
<dbReference type="GO" id="GO:0009011">
    <property type="term" value="F:alpha-1,4-glucan glucosyltransferase (ADP-glucose donor) activity"/>
    <property type="evidence" value="ECO:0007669"/>
    <property type="project" value="UniProtKB-UniRule"/>
</dbReference>
<dbReference type="InterPro" id="IPR001296">
    <property type="entry name" value="Glyco_trans_1"/>
</dbReference>
<protein>
    <recommendedName>
        <fullName evidence="7">Glycogen synthase</fullName>
        <ecNumber evidence="7">2.4.1.21</ecNumber>
    </recommendedName>
    <alternativeName>
        <fullName evidence="7">Starch [bacterial glycogen] synthase</fullName>
    </alternativeName>
</protein>
<dbReference type="GO" id="GO:0004373">
    <property type="term" value="F:alpha-1,4-glucan glucosyltransferase (UDP-glucose donor) activity"/>
    <property type="evidence" value="ECO:0007669"/>
    <property type="project" value="InterPro"/>
</dbReference>
<keyword evidence="5 7" id="KW-0808">Transferase</keyword>
<dbReference type="SUPFAM" id="SSF53756">
    <property type="entry name" value="UDP-Glycosyltransferase/glycogen phosphorylase"/>
    <property type="match status" value="1"/>
</dbReference>
<dbReference type="PANTHER" id="PTHR45825">
    <property type="entry name" value="GRANULE-BOUND STARCH SYNTHASE 1, CHLOROPLASTIC/AMYLOPLASTIC"/>
    <property type="match status" value="1"/>
</dbReference>